<dbReference type="Proteomes" id="UP000249056">
    <property type="component" value="Unassembled WGS sequence"/>
</dbReference>
<evidence type="ECO:0000313" key="3">
    <source>
        <dbReference type="Proteomes" id="UP000249056"/>
    </source>
</evidence>
<feature type="compositionally biased region" description="Polar residues" evidence="1">
    <location>
        <begin position="1"/>
        <end position="13"/>
    </location>
</feature>
<dbReference type="AlphaFoldDB" id="A0A395IKU3"/>
<organism evidence="2 3">
    <name type="scientific">Monilinia fructigena</name>
    <dbReference type="NCBI Taxonomy" id="38457"/>
    <lineage>
        <taxon>Eukaryota</taxon>
        <taxon>Fungi</taxon>
        <taxon>Dikarya</taxon>
        <taxon>Ascomycota</taxon>
        <taxon>Pezizomycotina</taxon>
        <taxon>Leotiomycetes</taxon>
        <taxon>Helotiales</taxon>
        <taxon>Sclerotiniaceae</taxon>
        <taxon>Monilinia</taxon>
    </lineage>
</organism>
<accession>A0A395IKU3</accession>
<evidence type="ECO:0000256" key="1">
    <source>
        <dbReference type="SAM" id="MobiDB-lite"/>
    </source>
</evidence>
<evidence type="ECO:0000313" key="2">
    <source>
        <dbReference type="EMBL" id="RAL60895.1"/>
    </source>
</evidence>
<dbReference type="EMBL" id="QKRW01000036">
    <property type="protein sequence ID" value="RAL60895.1"/>
    <property type="molecule type" value="Genomic_DNA"/>
</dbReference>
<protein>
    <submittedName>
        <fullName evidence="2">Uncharacterized protein</fullName>
    </submittedName>
</protein>
<comment type="caution">
    <text evidence="2">The sequence shown here is derived from an EMBL/GenBank/DDBJ whole genome shotgun (WGS) entry which is preliminary data.</text>
</comment>
<name>A0A395IKU3_9HELO</name>
<keyword evidence="3" id="KW-1185">Reference proteome</keyword>
<proteinExistence type="predicted"/>
<sequence length="94" mass="9967">MNSTVDNSETQAEVETGKEHPKKTKRSSGSGGGCNNFYYPLNTGLNIIPVGIGKSRECKIYDPQGGSGGGGWQGIPGEYEEPRTTTTLKALVMS</sequence>
<dbReference type="OrthoDB" id="73875at2759"/>
<reference evidence="2 3" key="1">
    <citation type="submission" date="2018-06" db="EMBL/GenBank/DDBJ databases">
        <title>Genome Sequence of the Brown Rot Fungal Pathogen Monilinia fructigena.</title>
        <authorList>
            <person name="Landi L."/>
            <person name="De Miccolis Angelini R.M."/>
            <person name="Pollastro S."/>
            <person name="Abate D."/>
            <person name="Faretra F."/>
            <person name="Romanazzi G."/>
        </authorList>
    </citation>
    <scope>NUCLEOTIDE SEQUENCE [LARGE SCALE GENOMIC DNA]</scope>
    <source>
        <strain evidence="2 3">Mfrg269</strain>
    </source>
</reference>
<gene>
    <name evidence="2" type="ORF">DID88_010220</name>
</gene>
<feature type="region of interest" description="Disordered" evidence="1">
    <location>
        <begin position="1"/>
        <end position="33"/>
    </location>
</feature>